<sequence length="68" mass="7867">MVSSVRMKVAVHEIGKFGPLEEKPKGYSHIAWTFRVSGTFAICKDKWREKPKNLEIEPTFSTLSRIWS</sequence>
<dbReference type="EMBL" id="MVGC01000121">
    <property type="protein sequence ID" value="RJE23430.1"/>
    <property type="molecule type" value="Genomic_DNA"/>
</dbReference>
<organism evidence="1 2">
    <name type="scientific">Aspergillus sclerotialis</name>
    <dbReference type="NCBI Taxonomy" id="2070753"/>
    <lineage>
        <taxon>Eukaryota</taxon>
        <taxon>Fungi</taxon>
        <taxon>Dikarya</taxon>
        <taxon>Ascomycota</taxon>
        <taxon>Pezizomycotina</taxon>
        <taxon>Eurotiomycetes</taxon>
        <taxon>Eurotiomycetidae</taxon>
        <taxon>Eurotiales</taxon>
        <taxon>Aspergillaceae</taxon>
        <taxon>Aspergillus</taxon>
        <taxon>Aspergillus subgen. Polypaecilum</taxon>
    </lineage>
</organism>
<keyword evidence="2" id="KW-1185">Reference proteome</keyword>
<protein>
    <submittedName>
        <fullName evidence="1">Uncharacterized protein</fullName>
    </submittedName>
</protein>
<comment type="caution">
    <text evidence="1">The sequence shown here is derived from an EMBL/GenBank/DDBJ whole genome shotgun (WGS) entry which is preliminary data.</text>
</comment>
<dbReference type="Proteomes" id="UP000266188">
    <property type="component" value="Unassembled WGS sequence"/>
</dbReference>
<reference evidence="2" key="1">
    <citation type="submission" date="2017-02" db="EMBL/GenBank/DDBJ databases">
        <authorList>
            <person name="Tafer H."/>
            <person name="Lopandic K."/>
        </authorList>
    </citation>
    <scope>NUCLEOTIDE SEQUENCE [LARGE SCALE GENOMIC DNA]</scope>
    <source>
        <strain evidence="2">CBS 366.77</strain>
    </source>
</reference>
<evidence type="ECO:0000313" key="1">
    <source>
        <dbReference type="EMBL" id="RJE23430.1"/>
    </source>
</evidence>
<proteinExistence type="predicted"/>
<name>A0A3A2ZLI3_9EURO</name>
<gene>
    <name evidence="1" type="ORF">PHISCL_04238</name>
</gene>
<accession>A0A3A2ZLI3</accession>
<evidence type="ECO:0000313" key="2">
    <source>
        <dbReference type="Proteomes" id="UP000266188"/>
    </source>
</evidence>
<dbReference type="AlphaFoldDB" id="A0A3A2ZLI3"/>